<reference evidence="3 4" key="1">
    <citation type="submission" date="2016-08" db="EMBL/GenBank/DDBJ databases">
        <authorList>
            <person name="Seilhamer J.J."/>
        </authorList>
    </citation>
    <scope>NUCLEOTIDE SEQUENCE [LARGE SCALE GENOMIC DNA]</scope>
    <source>
        <strain evidence="3 4">CCBAU 10071</strain>
    </source>
</reference>
<dbReference type="PANTHER" id="PTHR36919">
    <property type="entry name" value="BLR1215 PROTEIN"/>
    <property type="match status" value="1"/>
</dbReference>
<feature type="chain" id="PRO_5008682842" evidence="1">
    <location>
        <begin position="28"/>
        <end position="299"/>
    </location>
</feature>
<evidence type="ECO:0000313" key="4">
    <source>
        <dbReference type="Proteomes" id="UP000183174"/>
    </source>
</evidence>
<evidence type="ECO:0000313" key="3">
    <source>
        <dbReference type="EMBL" id="SCB11664.1"/>
    </source>
</evidence>
<sequence>MQRLATWLATCLATSITLLAIAPTAQAGAYTFSIGGNRFHVEAPRNCRSASCITVASRRSLRSTDDVGMARAAQPAPAPVVQAPQPACPTAAVKPPQAAVVVPAPAPPVLAAATSQPVAPPPAPSLEISRMEALSDGPPRVDLERIDQPKTAALEPPRIEPPVIVPGAEINQTAAVAQIGADEGHAPLGEWESAGAKGTVRIERCGATLCGYALSEATSRGESVLVNMKPKKHNVWTGSIYSRSSGNTYYATMTLKSSGKLHVEACALGRFWCSGNDWTRVEAPREELITTSPQWSARS</sequence>
<name>A0A1C3U835_9BRAD</name>
<dbReference type="PANTHER" id="PTHR36919:SF2">
    <property type="entry name" value="BLL6627 PROTEIN"/>
    <property type="match status" value="1"/>
</dbReference>
<proteinExistence type="predicted"/>
<dbReference type="InterPro" id="IPR019223">
    <property type="entry name" value="DUF2147"/>
</dbReference>
<dbReference type="GeneID" id="93175596"/>
<accession>A0A1C3U835</accession>
<keyword evidence="1" id="KW-0732">Signal</keyword>
<feature type="domain" description="DUF2147" evidence="2">
    <location>
        <begin position="189"/>
        <end position="280"/>
    </location>
</feature>
<dbReference type="EMBL" id="FMAE01000001">
    <property type="protein sequence ID" value="SCB11664.1"/>
    <property type="molecule type" value="Genomic_DNA"/>
</dbReference>
<dbReference type="RefSeq" id="WP_036028423.1">
    <property type="nucleotide sequence ID" value="NZ_CP104173.1"/>
</dbReference>
<gene>
    <name evidence="3" type="ORF">GA0061099_1001721</name>
</gene>
<organism evidence="3 4">
    <name type="scientific">Bradyrhizobium yuanmingense</name>
    <dbReference type="NCBI Taxonomy" id="108015"/>
    <lineage>
        <taxon>Bacteria</taxon>
        <taxon>Pseudomonadati</taxon>
        <taxon>Pseudomonadota</taxon>
        <taxon>Alphaproteobacteria</taxon>
        <taxon>Hyphomicrobiales</taxon>
        <taxon>Nitrobacteraceae</taxon>
        <taxon>Bradyrhizobium</taxon>
    </lineage>
</organism>
<dbReference type="Proteomes" id="UP000183174">
    <property type="component" value="Unassembled WGS sequence"/>
</dbReference>
<feature type="signal peptide" evidence="1">
    <location>
        <begin position="1"/>
        <end position="27"/>
    </location>
</feature>
<evidence type="ECO:0000259" key="2">
    <source>
        <dbReference type="Pfam" id="PF09917"/>
    </source>
</evidence>
<evidence type="ECO:0000256" key="1">
    <source>
        <dbReference type="SAM" id="SignalP"/>
    </source>
</evidence>
<dbReference type="Pfam" id="PF09917">
    <property type="entry name" value="DUF2147"/>
    <property type="match status" value="1"/>
</dbReference>
<dbReference type="Gene3D" id="2.40.128.520">
    <property type="match status" value="1"/>
</dbReference>
<dbReference type="AlphaFoldDB" id="A0A1C3U835"/>
<protein>
    <submittedName>
        <fullName evidence="3">Uncharacterized conserved protein, DUF2147 family</fullName>
    </submittedName>
</protein>